<dbReference type="InterPro" id="IPR013261">
    <property type="entry name" value="Tim21"/>
</dbReference>
<dbReference type="AlphaFoldDB" id="A0A165E6R3"/>
<evidence type="ECO:0000256" key="1">
    <source>
        <dbReference type="ARBA" id="ARBA00004304"/>
    </source>
</evidence>
<evidence type="ECO:0000256" key="2">
    <source>
        <dbReference type="ARBA" id="ARBA00010867"/>
    </source>
</evidence>
<keyword evidence="8 9" id="KW-0472">Membrane</keyword>
<evidence type="ECO:0000256" key="3">
    <source>
        <dbReference type="ARBA" id="ARBA00020726"/>
    </source>
</evidence>
<sequence length="383" mass="42694">MTTAIWRISLYHPRAHVIRQCTTPHQQLVIHARVAFSRSYATVESDRVAASASRLLSRTLDRKQQTVQREDYVGPFQLGLISPTPRDGAKEKKWSELTTAGKVARTTARTSNLAVILLGAGLSAVLIYALTSELFSKNSATVLYGQACEKIKGSSKLAQYLQAPLIFHNNPPTALRPRHRNHLVSSQIVLDSDGKEHMLLHFYVEGRPPGTATSSAESEEPFVDIVVHWTKDTVDNLSKMTYDDFVNTVEARADAMKEAAKEMFRFLSGQPASRSEPEPEPLKPIVKEEVEEKGWASGFTGLFSGLRGSSRSSTESGAEAQSGRRLYDEGEVHVDLVMNDQGYFEFRYLLVDIPNSRSWSAKRVFVERADGVKVNEAVMSWYS</sequence>
<gene>
    <name evidence="10" type="ORF">LAESUDRAFT_726178</name>
</gene>
<dbReference type="EMBL" id="KV427625">
    <property type="protein sequence ID" value="KZT06345.1"/>
    <property type="molecule type" value="Genomic_DNA"/>
</dbReference>
<dbReference type="InterPro" id="IPR038552">
    <property type="entry name" value="Tim21_IMS_sf"/>
</dbReference>
<comment type="subcellular location">
    <subcellularLocation>
        <location evidence="9">Mitochondrion inner membrane</location>
        <topology evidence="9">Single-pass membrane protein</topology>
    </subcellularLocation>
    <subcellularLocation>
        <location evidence="1">Mitochondrion membrane</location>
        <topology evidence="1">Single-pass membrane protein</topology>
    </subcellularLocation>
</comment>
<comment type="similarity">
    <text evidence="2 9">Belongs to the TIM21 family.</text>
</comment>
<evidence type="ECO:0000256" key="9">
    <source>
        <dbReference type="RuleBase" id="RU367142"/>
    </source>
</evidence>
<keyword evidence="9" id="KW-0813">Transport</keyword>
<evidence type="ECO:0000256" key="4">
    <source>
        <dbReference type="ARBA" id="ARBA00022692"/>
    </source>
</evidence>
<keyword evidence="9" id="KW-0811">Translocation</keyword>
<dbReference type="RefSeq" id="XP_040764085.1">
    <property type="nucleotide sequence ID" value="XM_040908979.1"/>
</dbReference>
<organism evidence="10 11">
    <name type="scientific">Laetiporus sulphureus 93-53</name>
    <dbReference type="NCBI Taxonomy" id="1314785"/>
    <lineage>
        <taxon>Eukaryota</taxon>
        <taxon>Fungi</taxon>
        <taxon>Dikarya</taxon>
        <taxon>Basidiomycota</taxon>
        <taxon>Agaricomycotina</taxon>
        <taxon>Agaricomycetes</taxon>
        <taxon>Polyporales</taxon>
        <taxon>Laetiporus</taxon>
    </lineage>
</organism>
<evidence type="ECO:0000313" key="11">
    <source>
        <dbReference type="Proteomes" id="UP000076871"/>
    </source>
</evidence>
<dbReference type="PANTHER" id="PTHR13032:SF6">
    <property type="entry name" value="MITOCHONDRIAL IMPORT INNER MEMBRANE TRANSLOCASE SUBUNIT TIM21"/>
    <property type="match status" value="1"/>
</dbReference>
<accession>A0A165E6R3</accession>
<name>A0A165E6R3_9APHY</name>
<evidence type="ECO:0000256" key="7">
    <source>
        <dbReference type="ARBA" id="ARBA00023128"/>
    </source>
</evidence>
<dbReference type="InParanoid" id="A0A165E6R3"/>
<dbReference type="GeneID" id="63826008"/>
<keyword evidence="9" id="KW-0653">Protein transport</keyword>
<keyword evidence="5" id="KW-0809">Transit peptide</keyword>
<dbReference type="Pfam" id="PF08294">
    <property type="entry name" value="TIM21"/>
    <property type="match status" value="1"/>
</dbReference>
<proteinExistence type="inferred from homology"/>
<dbReference type="STRING" id="1314785.A0A165E6R3"/>
<dbReference type="Proteomes" id="UP000076871">
    <property type="component" value="Unassembled WGS sequence"/>
</dbReference>
<keyword evidence="7 9" id="KW-0496">Mitochondrion</keyword>
<keyword evidence="6 9" id="KW-1133">Transmembrane helix</keyword>
<feature type="transmembrane region" description="Helical" evidence="9">
    <location>
        <begin position="112"/>
        <end position="130"/>
    </location>
</feature>
<dbReference type="OrthoDB" id="436405at2759"/>
<dbReference type="Gene3D" id="3.10.450.320">
    <property type="entry name" value="Mitochondrial import inner membrane translocase subunit Tim21"/>
    <property type="match status" value="1"/>
</dbReference>
<keyword evidence="4 9" id="KW-0812">Transmembrane</keyword>
<keyword evidence="9" id="KW-0999">Mitochondrion inner membrane</keyword>
<keyword evidence="11" id="KW-1185">Reference proteome</keyword>
<protein>
    <recommendedName>
        <fullName evidence="3 9">Mitochondrial import inner membrane translocase subunit Tim21</fullName>
    </recommendedName>
</protein>
<evidence type="ECO:0000256" key="8">
    <source>
        <dbReference type="ARBA" id="ARBA00023136"/>
    </source>
</evidence>
<dbReference type="GO" id="GO:0005744">
    <property type="term" value="C:TIM23 mitochondrial import inner membrane translocase complex"/>
    <property type="evidence" value="ECO:0007669"/>
    <property type="project" value="UniProtKB-UniRule"/>
</dbReference>
<evidence type="ECO:0000313" key="10">
    <source>
        <dbReference type="EMBL" id="KZT06345.1"/>
    </source>
</evidence>
<comment type="function">
    <text evidence="9">Essential component of the TIM23 complex, a complex that mediates the translocation of transit peptide-containing proteins across the mitochondrial inner membrane.</text>
</comment>
<evidence type="ECO:0000256" key="5">
    <source>
        <dbReference type="ARBA" id="ARBA00022946"/>
    </source>
</evidence>
<comment type="subunit">
    <text evidence="9">Component of the TIM23 complex.</text>
</comment>
<reference evidence="10 11" key="1">
    <citation type="journal article" date="2016" name="Mol. Biol. Evol.">
        <title>Comparative Genomics of Early-Diverging Mushroom-Forming Fungi Provides Insights into the Origins of Lignocellulose Decay Capabilities.</title>
        <authorList>
            <person name="Nagy L.G."/>
            <person name="Riley R."/>
            <person name="Tritt A."/>
            <person name="Adam C."/>
            <person name="Daum C."/>
            <person name="Floudas D."/>
            <person name="Sun H."/>
            <person name="Yadav J.S."/>
            <person name="Pangilinan J."/>
            <person name="Larsson K.H."/>
            <person name="Matsuura K."/>
            <person name="Barry K."/>
            <person name="Labutti K."/>
            <person name="Kuo R."/>
            <person name="Ohm R.A."/>
            <person name="Bhattacharya S.S."/>
            <person name="Shirouzu T."/>
            <person name="Yoshinaga Y."/>
            <person name="Martin F.M."/>
            <person name="Grigoriev I.V."/>
            <person name="Hibbett D.S."/>
        </authorList>
    </citation>
    <scope>NUCLEOTIDE SEQUENCE [LARGE SCALE GENOMIC DNA]</scope>
    <source>
        <strain evidence="10 11">93-53</strain>
    </source>
</reference>
<dbReference type="GO" id="GO:0030150">
    <property type="term" value="P:protein import into mitochondrial matrix"/>
    <property type="evidence" value="ECO:0007669"/>
    <property type="project" value="UniProtKB-UniRule"/>
</dbReference>
<dbReference type="PANTHER" id="PTHR13032">
    <property type="entry name" value="MITOCHONDRIAL IMPORT INNER MEMBRANE TRANSLOCASE SUBUNIT TIM21"/>
    <property type="match status" value="1"/>
</dbReference>
<evidence type="ECO:0000256" key="6">
    <source>
        <dbReference type="ARBA" id="ARBA00022989"/>
    </source>
</evidence>